<comment type="caution">
    <text evidence="2">The sequence shown here is derived from an EMBL/GenBank/DDBJ whole genome shotgun (WGS) entry which is preliminary data.</text>
</comment>
<proteinExistence type="predicted"/>
<name>R8ASG7_PLESH</name>
<organism evidence="2 3">
    <name type="scientific">Plesiomonas shigelloides 302-73</name>
    <dbReference type="NCBI Taxonomy" id="1315976"/>
    <lineage>
        <taxon>Bacteria</taxon>
        <taxon>Pseudomonadati</taxon>
        <taxon>Pseudomonadota</taxon>
        <taxon>Gammaproteobacteria</taxon>
        <taxon>Enterobacterales</taxon>
        <taxon>Enterobacteriaceae</taxon>
        <taxon>Plesiomonas</taxon>
    </lineage>
</organism>
<evidence type="ECO:0000256" key="1">
    <source>
        <dbReference type="SAM" id="Phobius"/>
    </source>
</evidence>
<keyword evidence="1" id="KW-0472">Membrane</keyword>
<gene>
    <name evidence="2" type="ORF">PLESHI_06354</name>
</gene>
<keyword evidence="3" id="KW-1185">Reference proteome</keyword>
<feature type="non-terminal residue" evidence="2">
    <location>
        <position position="1"/>
    </location>
</feature>
<feature type="transmembrane region" description="Helical" evidence="1">
    <location>
        <begin position="109"/>
        <end position="127"/>
    </location>
</feature>
<evidence type="ECO:0000313" key="3">
    <source>
        <dbReference type="Proteomes" id="UP000014012"/>
    </source>
</evidence>
<dbReference type="EMBL" id="AQQO01000039">
    <property type="protein sequence ID" value="EON89279.1"/>
    <property type="molecule type" value="Genomic_DNA"/>
</dbReference>
<protein>
    <submittedName>
        <fullName evidence="2">Uncharacterized protein</fullName>
    </submittedName>
</protein>
<keyword evidence="1" id="KW-1133">Transmembrane helix</keyword>
<sequence>GDANKIGVQSFRLIFLLLFSTIIASFMLYKLDFVPLSIQEHIAYYRTNYKTSVFNVCLHLASTLIMYLNYNYLKNTNRCGRYDDFILSINCVSMLLLATYIYADIFVRLFRLICFINLIYLVQWVFLNKLRASLYAFIYFALFSFYLFYYFVYKTASLSILPMLYCNYIPNYIFGVSCL</sequence>
<feature type="transmembrane region" description="Helical" evidence="1">
    <location>
        <begin position="134"/>
        <end position="153"/>
    </location>
</feature>
<accession>R8ASG7</accession>
<feature type="transmembrane region" description="Helical" evidence="1">
    <location>
        <begin position="85"/>
        <end position="103"/>
    </location>
</feature>
<evidence type="ECO:0000313" key="2">
    <source>
        <dbReference type="EMBL" id="EON89279.1"/>
    </source>
</evidence>
<feature type="transmembrane region" description="Helical" evidence="1">
    <location>
        <begin position="51"/>
        <end position="73"/>
    </location>
</feature>
<keyword evidence="1" id="KW-0812">Transmembrane</keyword>
<reference evidence="2 3" key="1">
    <citation type="journal article" date="2013" name="Genome Announc.">
        <title>Genome Sequence of Plesiomonas shigelloides Strain 302-73 (Serotype O1).</title>
        <authorList>
            <person name="Pique N."/>
            <person name="Aquilini E."/>
            <person name="Alioto T."/>
            <person name="Minana-Galbis D."/>
            <person name="Tomas J.M."/>
        </authorList>
    </citation>
    <scope>NUCLEOTIDE SEQUENCE [LARGE SCALE GENOMIC DNA]</scope>
    <source>
        <strain evidence="2 3">302-73</strain>
    </source>
</reference>
<dbReference type="AlphaFoldDB" id="R8ASG7"/>
<dbReference type="HOGENOM" id="CLU_1506538_0_0_6"/>
<feature type="transmembrane region" description="Helical" evidence="1">
    <location>
        <begin position="12"/>
        <end position="31"/>
    </location>
</feature>
<dbReference type="Proteomes" id="UP000014012">
    <property type="component" value="Unassembled WGS sequence"/>
</dbReference>